<dbReference type="EMBL" id="JADKYU010000692">
    <property type="protein sequence ID" value="MBF4985253.1"/>
    <property type="molecule type" value="Genomic_DNA"/>
</dbReference>
<comment type="caution">
    <text evidence="1">The sequence shown here is derived from an EMBL/GenBank/DDBJ whole genome shotgun (WGS) entry which is preliminary data.</text>
</comment>
<evidence type="ECO:0000313" key="2">
    <source>
        <dbReference type="Proteomes" id="UP001194729"/>
    </source>
</evidence>
<protein>
    <recommendedName>
        <fullName evidence="3">Cardiolipin synthetase</fullName>
    </recommendedName>
</protein>
<evidence type="ECO:0000313" key="1">
    <source>
        <dbReference type="EMBL" id="MBF4985253.1"/>
    </source>
</evidence>
<keyword evidence="2" id="KW-1185">Reference proteome</keyword>
<evidence type="ECO:0008006" key="3">
    <source>
        <dbReference type="Google" id="ProtNLM"/>
    </source>
</evidence>
<reference evidence="1 2" key="1">
    <citation type="submission" date="2020-11" db="EMBL/GenBank/DDBJ databases">
        <title>P. mediterranea TC4 genome.</title>
        <authorList>
            <person name="Molmeret M."/>
        </authorList>
    </citation>
    <scope>NUCLEOTIDE SEQUENCE [LARGE SCALE GENOMIC DNA]</scope>
    <source>
        <strain evidence="1 2">TC4</strain>
    </source>
</reference>
<organism evidence="1 2">
    <name type="scientific">Nonlabens mediterrranea</name>
    <dbReference type="NCBI Taxonomy" id="1419947"/>
    <lineage>
        <taxon>Bacteria</taxon>
        <taxon>Pseudomonadati</taxon>
        <taxon>Bacteroidota</taxon>
        <taxon>Flavobacteriia</taxon>
        <taxon>Flavobacteriales</taxon>
        <taxon>Flavobacteriaceae</taxon>
        <taxon>Nonlabens</taxon>
    </lineage>
</organism>
<sequence>MRKSFHFLIITLFWVASCSDSELIENWKNPDFDLFESQKVLVLAISNDVENRRFFENRVVNQLNNKGVNAIVSDSFFDDSFTKRPQTEEDVKAIENFLLQEGYDAILVTKVIGAEDKVTLVKSYQNFNKTFETFNEDYYSNQGLFDLKEHEESYVVYHAESVLYCICPDKDRQVVWRASINVNKLDSEKKAIKDYSNMLMWTLESQNILILNTD</sequence>
<dbReference type="PROSITE" id="PS51257">
    <property type="entry name" value="PROKAR_LIPOPROTEIN"/>
    <property type="match status" value="1"/>
</dbReference>
<accession>A0ABS0A8X3</accession>
<gene>
    <name evidence="1" type="ORF">FNJ87_13245</name>
</gene>
<proteinExistence type="predicted"/>
<name>A0ABS0A8X3_9FLAO</name>
<dbReference type="Proteomes" id="UP001194729">
    <property type="component" value="Unassembled WGS sequence"/>
</dbReference>